<dbReference type="InterPro" id="IPR052701">
    <property type="entry name" value="GAG_Ulvan_Degrading_Sulfatases"/>
</dbReference>
<keyword evidence="4" id="KW-0378">Hydrolase</keyword>
<dbReference type="Proteomes" id="UP000320672">
    <property type="component" value="Chromosome"/>
</dbReference>
<dbReference type="EC" id="3.1.6.1" evidence="4"/>
<dbReference type="AlphaFoldDB" id="A0A517MGM6"/>
<dbReference type="SUPFAM" id="SSF53649">
    <property type="entry name" value="Alkaline phosphatase-like"/>
    <property type="match status" value="1"/>
</dbReference>
<evidence type="ECO:0000256" key="1">
    <source>
        <dbReference type="SAM" id="MobiDB-lite"/>
    </source>
</evidence>
<feature type="compositionally biased region" description="Pro residues" evidence="1">
    <location>
        <begin position="523"/>
        <end position="533"/>
    </location>
</feature>
<feature type="compositionally biased region" description="Basic and acidic residues" evidence="1">
    <location>
        <begin position="509"/>
        <end position="520"/>
    </location>
</feature>
<name>A0A517MGM6_9BACT</name>
<keyword evidence="2" id="KW-0732">Signal</keyword>
<evidence type="ECO:0000259" key="3">
    <source>
        <dbReference type="Pfam" id="PF00884"/>
    </source>
</evidence>
<protein>
    <submittedName>
        <fullName evidence="4">Arylsulfatase</fullName>
        <ecNumber evidence="4">3.1.6.1</ecNumber>
    </submittedName>
</protein>
<keyword evidence="5" id="KW-1185">Reference proteome</keyword>
<dbReference type="PANTHER" id="PTHR43751">
    <property type="entry name" value="SULFATASE"/>
    <property type="match status" value="1"/>
</dbReference>
<feature type="chain" id="PRO_5022063225" evidence="2">
    <location>
        <begin position="20"/>
        <end position="533"/>
    </location>
</feature>
<dbReference type="GO" id="GO:0004065">
    <property type="term" value="F:arylsulfatase activity"/>
    <property type="evidence" value="ECO:0007669"/>
    <property type="project" value="UniProtKB-EC"/>
</dbReference>
<accession>A0A517MGM6</accession>
<dbReference type="EMBL" id="CP036262">
    <property type="protein sequence ID" value="QDS94035.1"/>
    <property type="molecule type" value="Genomic_DNA"/>
</dbReference>
<feature type="signal peptide" evidence="2">
    <location>
        <begin position="1"/>
        <end position="19"/>
    </location>
</feature>
<dbReference type="CDD" id="cd16027">
    <property type="entry name" value="SGSH"/>
    <property type="match status" value="1"/>
</dbReference>
<feature type="domain" description="Sulfatase N-terminal" evidence="3">
    <location>
        <begin position="24"/>
        <end position="339"/>
    </location>
</feature>
<dbReference type="Gene3D" id="3.40.720.10">
    <property type="entry name" value="Alkaline Phosphatase, subunit A"/>
    <property type="match status" value="1"/>
</dbReference>
<dbReference type="InterPro" id="IPR000917">
    <property type="entry name" value="Sulfatase_N"/>
</dbReference>
<evidence type="ECO:0000313" key="5">
    <source>
        <dbReference type="Proteomes" id="UP000320672"/>
    </source>
</evidence>
<evidence type="ECO:0000256" key="2">
    <source>
        <dbReference type="SAM" id="SignalP"/>
    </source>
</evidence>
<organism evidence="4 5">
    <name type="scientific">Roseimaritima multifibrata</name>
    <dbReference type="NCBI Taxonomy" id="1930274"/>
    <lineage>
        <taxon>Bacteria</taxon>
        <taxon>Pseudomonadati</taxon>
        <taxon>Planctomycetota</taxon>
        <taxon>Planctomycetia</taxon>
        <taxon>Pirellulales</taxon>
        <taxon>Pirellulaceae</taxon>
        <taxon>Roseimaritima</taxon>
    </lineage>
</organism>
<feature type="region of interest" description="Disordered" evidence="1">
    <location>
        <begin position="509"/>
        <end position="533"/>
    </location>
</feature>
<dbReference type="KEGG" id="rml:FF011L_28120"/>
<reference evidence="4 5" key="1">
    <citation type="submission" date="2019-02" db="EMBL/GenBank/DDBJ databases">
        <title>Deep-cultivation of Planctomycetes and their phenomic and genomic characterization uncovers novel biology.</title>
        <authorList>
            <person name="Wiegand S."/>
            <person name="Jogler M."/>
            <person name="Boedeker C."/>
            <person name="Pinto D."/>
            <person name="Vollmers J."/>
            <person name="Rivas-Marin E."/>
            <person name="Kohn T."/>
            <person name="Peeters S.H."/>
            <person name="Heuer A."/>
            <person name="Rast P."/>
            <person name="Oberbeckmann S."/>
            <person name="Bunk B."/>
            <person name="Jeske O."/>
            <person name="Meyerdierks A."/>
            <person name="Storesund J.E."/>
            <person name="Kallscheuer N."/>
            <person name="Luecker S."/>
            <person name="Lage O.M."/>
            <person name="Pohl T."/>
            <person name="Merkel B.J."/>
            <person name="Hornburger P."/>
            <person name="Mueller R.-W."/>
            <person name="Bruemmer F."/>
            <person name="Labrenz M."/>
            <person name="Spormann A.M."/>
            <person name="Op den Camp H."/>
            <person name="Overmann J."/>
            <person name="Amann R."/>
            <person name="Jetten M.S.M."/>
            <person name="Mascher T."/>
            <person name="Medema M.H."/>
            <person name="Devos D.P."/>
            <person name="Kaster A.-K."/>
            <person name="Ovreas L."/>
            <person name="Rohde M."/>
            <person name="Galperin M.Y."/>
            <person name="Jogler C."/>
        </authorList>
    </citation>
    <scope>NUCLEOTIDE SEQUENCE [LARGE SCALE GENOMIC DNA]</scope>
    <source>
        <strain evidence="4 5">FF011L</strain>
    </source>
</reference>
<sequence precursor="true">MPKLFLLLIVLCGSTPAIAEDSRPNILFYFVDDWGRFANVYASPETPSLNDLLETPNFDRIAREGVRFNNAFVPVSSCGPCRASLVTGQYFWNCGSGAFLNGRASDWKTTPNPFRSMTYFPDLLRESGYMARRAIKTIHFTASKPTKAERSLPQQPYRRYGLYVSEAKTEAETQQRIEETLNHPRYEMRRVLRSSAALDQPFFFVYGTINVHRPFAPDSGEKQWGIDPDSLKGLIPRFLPDVHDVRRDFADYLGEVQAADAMFGTMLDELDAAGQLDNTLIIITGDNGIPGVPRGKTNCYDLSVQAPLMVRWPGKVKAGRTVDDFVNVMDIGPTLLEASDLEIPKSMDGKSFLRQLLAEESGWINPQRNQVVIGRELHFHSARDGNLPYPMRAIRTPEYLYIRNFKTNRWPNGAPYNIEDIDSAGNYDRLAESPYRDLDASLTKAWLLANRDTQQASQSLEQTLGKRPGEELYRVTDDPDQLDNLADQAEYAEVKSELASRLMTVLRDSKDPRLNDDFDRPPYVIPPPVTAKQ</sequence>
<dbReference type="Pfam" id="PF00884">
    <property type="entry name" value="Sulfatase"/>
    <property type="match status" value="1"/>
</dbReference>
<dbReference type="InterPro" id="IPR017850">
    <property type="entry name" value="Alkaline_phosphatase_core_sf"/>
</dbReference>
<evidence type="ECO:0000313" key="4">
    <source>
        <dbReference type="EMBL" id="QDS94035.1"/>
    </source>
</evidence>
<dbReference type="PANTHER" id="PTHR43751:SF1">
    <property type="entry name" value="SULFATASE ATSG-RELATED"/>
    <property type="match status" value="1"/>
</dbReference>
<gene>
    <name evidence="4" type="ORF">FF011L_28120</name>
</gene>
<proteinExistence type="predicted"/>